<feature type="region of interest" description="Disordered" evidence="5">
    <location>
        <begin position="48"/>
        <end position="78"/>
    </location>
</feature>
<sequence length="109" mass="12020">MKVFLKRVKTYLLTSSLLLLVLVPVTSVYANEKGEAGQTGEVEFYLESSSDIPKPKPKPKPKPEPKPEPKPIIKLPQTGNHKTVLPVLLGGALLITSSVVVLERRKSYE</sequence>
<dbReference type="EMBL" id="NGJU01000031">
    <property type="protein sequence ID" value="RST91335.1"/>
    <property type="molecule type" value="Genomic_DNA"/>
</dbReference>
<keyword evidence="6" id="KW-0812">Transmembrane</keyword>
<feature type="chain" id="PRO_5019203793" description="Gram-positive cocci surface proteins LPxTG domain-containing protein" evidence="7">
    <location>
        <begin position="31"/>
        <end position="109"/>
    </location>
</feature>
<dbReference type="InterPro" id="IPR019931">
    <property type="entry name" value="LPXTG_anchor"/>
</dbReference>
<evidence type="ECO:0000256" key="5">
    <source>
        <dbReference type="SAM" id="MobiDB-lite"/>
    </source>
</evidence>
<evidence type="ECO:0000313" key="10">
    <source>
        <dbReference type="Proteomes" id="UP000287239"/>
    </source>
</evidence>
<evidence type="ECO:0000256" key="4">
    <source>
        <dbReference type="ARBA" id="ARBA00023088"/>
    </source>
</evidence>
<dbReference type="RefSeq" id="WP_170174820.1">
    <property type="nucleotide sequence ID" value="NZ_NGJU01000031.1"/>
</dbReference>
<evidence type="ECO:0000256" key="3">
    <source>
        <dbReference type="ARBA" id="ARBA00022729"/>
    </source>
</evidence>
<dbReference type="Proteomes" id="UP000287239">
    <property type="component" value="Unassembled WGS sequence"/>
</dbReference>
<evidence type="ECO:0000259" key="8">
    <source>
        <dbReference type="PROSITE" id="PS50847"/>
    </source>
</evidence>
<keyword evidence="3 7" id="KW-0732">Signal</keyword>
<evidence type="ECO:0000256" key="6">
    <source>
        <dbReference type="SAM" id="Phobius"/>
    </source>
</evidence>
<dbReference type="PROSITE" id="PS50847">
    <property type="entry name" value="GRAM_POS_ANCHORING"/>
    <property type="match status" value="1"/>
</dbReference>
<feature type="signal peptide" evidence="7">
    <location>
        <begin position="1"/>
        <end position="30"/>
    </location>
</feature>
<keyword evidence="2" id="KW-0964">Secreted</keyword>
<reference evidence="9 10" key="1">
    <citation type="submission" date="2017-05" db="EMBL/GenBank/DDBJ databases">
        <title>Vagococcus spp. assemblies.</title>
        <authorList>
            <person name="Gulvik C.A."/>
        </authorList>
    </citation>
    <scope>NUCLEOTIDE SEQUENCE [LARGE SCALE GENOMIC DNA]</scope>
    <source>
        <strain evidence="9 10">NCFB 2777</strain>
    </source>
</reference>
<feature type="transmembrane region" description="Helical" evidence="6">
    <location>
        <begin position="84"/>
        <end position="102"/>
    </location>
</feature>
<keyword evidence="1" id="KW-0134">Cell wall</keyword>
<keyword evidence="6" id="KW-0472">Membrane</keyword>
<evidence type="ECO:0000256" key="1">
    <source>
        <dbReference type="ARBA" id="ARBA00022512"/>
    </source>
</evidence>
<name>A0A429ZCE5_9ENTE</name>
<protein>
    <recommendedName>
        <fullName evidence="8">Gram-positive cocci surface proteins LPxTG domain-containing protein</fullName>
    </recommendedName>
</protein>
<proteinExistence type="predicted"/>
<feature type="compositionally biased region" description="Basic and acidic residues" evidence="5">
    <location>
        <begin position="61"/>
        <end position="71"/>
    </location>
</feature>
<organism evidence="9 10">
    <name type="scientific">Vagococcus salmoninarum</name>
    <dbReference type="NCBI Taxonomy" id="2739"/>
    <lineage>
        <taxon>Bacteria</taxon>
        <taxon>Bacillati</taxon>
        <taxon>Bacillota</taxon>
        <taxon>Bacilli</taxon>
        <taxon>Lactobacillales</taxon>
        <taxon>Enterococcaceae</taxon>
        <taxon>Vagococcus</taxon>
    </lineage>
</organism>
<dbReference type="AlphaFoldDB" id="A0A429ZCE5"/>
<keyword evidence="6" id="KW-1133">Transmembrane helix</keyword>
<evidence type="ECO:0000313" key="9">
    <source>
        <dbReference type="EMBL" id="RST91335.1"/>
    </source>
</evidence>
<keyword evidence="10" id="KW-1185">Reference proteome</keyword>
<feature type="domain" description="Gram-positive cocci surface proteins LPxTG" evidence="8">
    <location>
        <begin position="75"/>
        <end position="109"/>
    </location>
</feature>
<keyword evidence="4" id="KW-0572">Peptidoglycan-anchor</keyword>
<dbReference type="GeneID" id="98569681"/>
<evidence type="ECO:0000256" key="7">
    <source>
        <dbReference type="SAM" id="SignalP"/>
    </source>
</evidence>
<comment type="caution">
    <text evidence="9">The sequence shown here is derived from an EMBL/GenBank/DDBJ whole genome shotgun (WGS) entry which is preliminary data.</text>
</comment>
<gene>
    <name evidence="9" type="ORF">CBF35_14510</name>
</gene>
<dbReference type="Pfam" id="PF00746">
    <property type="entry name" value="Gram_pos_anchor"/>
    <property type="match status" value="1"/>
</dbReference>
<dbReference type="NCBIfam" id="TIGR01167">
    <property type="entry name" value="LPXTG_anchor"/>
    <property type="match status" value="1"/>
</dbReference>
<accession>A0A429ZCE5</accession>
<evidence type="ECO:0000256" key="2">
    <source>
        <dbReference type="ARBA" id="ARBA00022525"/>
    </source>
</evidence>